<feature type="domain" description="Laminin G" evidence="8">
    <location>
        <begin position="1069"/>
        <end position="1249"/>
    </location>
</feature>
<evidence type="ECO:0000259" key="8">
    <source>
        <dbReference type="PROSITE" id="PS50025"/>
    </source>
</evidence>
<evidence type="ECO:0000313" key="11">
    <source>
        <dbReference type="Proteomes" id="UP000663870"/>
    </source>
</evidence>
<feature type="disulfide bond" evidence="3">
    <location>
        <begin position="1592"/>
        <end position="1602"/>
    </location>
</feature>
<feature type="domain" description="EGF-like" evidence="9">
    <location>
        <begin position="1744"/>
        <end position="1780"/>
    </location>
</feature>
<dbReference type="Pfam" id="PF00400">
    <property type="entry name" value="WD40"/>
    <property type="match status" value="2"/>
</dbReference>
<dbReference type="PROSITE" id="PS01186">
    <property type="entry name" value="EGF_2"/>
    <property type="match status" value="5"/>
</dbReference>
<feature type="disulfide bond" evidence="3">
    <location>
        <begin position="1517"/>
        <end position="1527"/>
    </location>
</feature>
<dbReference type="Proteomes" id="UP000663870">
    <property type="component" value="Unassembled WGS sequence"/>
</dbReference>
<keyword evidence="5" id="KW-0853">WD repeat</keyword>
<dbReference type="SMART" id="SM00282">
    <property type="entry name" value="LamG"/>
    <property type="match status" value="6"/>
</dbReference>
<protein>
    <submittedName>
        <fullName evidence="10">Uncharacterized protein</fullName>
    </submittedName>
</protein>
<gene>
    <name evidence="10" type="ORF">JXQ802_LOCUS25198</name>
</gene>
<feature type="domain" description="Laminin G" evidence="8">
    <location>
        <begin position="880"/>
        <end position="1052"/>
    </location>
</feature>
<feature type="repeat" description="WD" evidence="5">
    <location>
        <begin position="2333"/>
        <end position="2374"/>
    </location>
</feature>
<feature type="disulfide bond" evidence="3">
    <location>
        <begin position="1539"/>
        <end position="1548"/>
    </location>
</feature>
<dbReference type="PANTHER" id="PTHR24033:SF151">
    <property type="entry name" value="NOTCH 2"/>
    <property type="match status" value="1"/>
</dbReference>
<feature type="disulfide bond" evidence="3">
    <location>
        <begin position="1691"/>
        <end position="1700"/>
    </location>
</feature>
<keyword evidence="11" id="KW-1185">Reference proteome</keyword>
<evidence type="ECO:0000313" key="10">
    <source>
        <dbReference type="EMBL" id="CAF1216215.1"/>
    </source>
</evidence>
<dbReference type="CDD" id="cd00110">
    <property type="entry name" value="LamG"/>
    <property type="match status" value="4"/>
</dbReference>
<feature type="domain" description="EGF-like" evidence="9">
    <location>
        <begin position="1471"/>
        <end position="1509"/>
    </location>
</feature>
<evidence type="ECO:0000256" key="6">
    <source>
        <dbReference type="SAM" id="MobiDB-lite"/>
    </source>
</evidence>
<keyword evidence="1" id="KW-0221">Differentiation</keyword>
<feature type="disulfide bond" evidence="3">
    <location>
        <begin position="1652"/>
        <end position="1661"/>
    </location>
</feature>
<dbReference type="InterPro" id="IPR003645">
    <property type="entry name" value="Fol_N"/>
</dbReference>
<evidence type="ECO:0000256" key="2">
    <source>
        <dbReference type="ARBA" id="ARBA00023157"/>
    </source>
</evidence>
<evidence type="ECO:0000256" key="1">
    <source>
        <dbReference type="ARBA" id="ARBA00022782"/>
    </source>
</evidence>
<dbReference type="InterPro" id="IPR001881">
    <property type="entry name" value="EGF-like_Ca-bd_dom"/>
</dbReference>
<dbReference type="PROSITE" id="PS00022">
    <property type="entry name" value="EGF_1"/>
    <property type="match status" value="7"/>
</dbReference>
<dbReference type="SUPFAM" id="SSF49899">
    <property type="entry name" value="Concanavalin A-like lectins/glucanases"/>
    <property type="match status" value="6"/>
</dbReference>
<dbReference type="PROSITE" id="PS50026">
    <property type="entry name" value="EGF_3"/>
    <property type="match status" value="7"/>
</dbReference>
<dbReference type="PROSITE" id="PS50294">
    <property type="entry name" value="WD_REPEATS_REGION"/>
    <property type="match status" value="1"/>
</dbReference>
<dbReference type="SUPFAM" id="SSF50998">
    <property type="entry name" value="Quinoprotein alcohol dehydrogenase-like"/>
    <property type="match status" value="1"/>
</dbReference>
<feature type="domain" description="EGF-like" evidence="9">
    <location>
        <begin position="1551"/>
        <end position="1586"/>
    </location>
</feature>
<feature type="disulfide bond" evidence="4">
    <location>
        <begin position="1025"/>
        <end position="1052"/>
    </location>
</feature>
<dbReference type="SMART" id="SM00320">
    <property type="entry name" value="WD40"/>
    <property type="match status" value="5"/>
</dbReference>
<dbReference type="InterPro" id="IPR013320">
    <property type="entry name" value="ConA-like_dom_sf"/>
</dbReference>
<dbReference type="InterPro" id="IPR001791">
    <property type="entry name" value="Laminin_G"/>
</dbReference>
<feature type="disulfide bond" evidence="3">
    <location>
        <begin position="1499"/>
        <end position="1508"/>
    </location>
</feature>
<dbReference type="PANTHER" id="PTHR24033">
    <property type="entry name" value="EGF-LIKE DOMAIN-CONTAINING PROTEIN"/>
    <property type="match status" value="1"/>
</dbReference>
<dbReference type="InterPro" id="IPR000742">
    <property type="entry name" value="EGF"/>
</dbReference>
<keyword evidence="7" id="KW-0732">Signal</keyword>
<feature type="domain" description="EGF-like" evidence="9">
    <location>
        <begin position="1664"/>
        <end position="1701"/>
    </location>
</feature>
<dbReference type="GO" id="GO:0005509">
    <property type="term" value="F:calcium ion binding"/>
    <property type="evidence" value="ECO:0007669"/>
    <property type="project" value="InterPro"/>
</dbReference>
<dbReference type="InterPro" id="IPR015943">
    <property type="entry name" value="WD40/YVTN_repeat-like_dom_sf"/>
</dbReference>
<comment type="caution">
    <text evidence="10">The sequence shown here is derived from an EMBL/GenBank/DDBJ whole genome shotgun (WGS) entry which is preliminary data.</text>
</comment>
<dbReference type="PROSITE" id="PS50082">
    <property type="entry name" value="WD_REPEATS_2"/>
    <property type="match status" value="2"/>
</dbReference>
<dbReference type="InterPro" id="IPR001680">
    <property type="entry name" value="WD40_rpt"/>
</dbReference>
<feature type="domain" description="Laminin G" evidence="8">
    <location>
        <begin position="23"/>
        <end position="215"/>
    </location>
</feature>
<feature type="disulfide bond" evidence="3">
    <location>
        <begin position="1576"/>
        <end position="1585"/>
    </location>
</feature>
<feature type="disulfide bond" evidence="3">
    <location>
        <begin position="1770"/>
        <end position="1779"/>
    </location>
</feature>
<dbReference type="Pfam" id="PF02210">
    <property type="entry name" value="Laminin_G_2"/>
    <property type="match status" value="4"/>
</dbReference>
<dbReference type="SMART" id="SM00274">
    <property type="entry name" value="FOLN"/>
    <property type="match status" value="5"/>
</dbReference>
<feature type="region of interest" description="Disordered" evidence="6">
    <location>
        <begin position="662"/>
        <end position="684"/>
    </location>
</feature>
<evidence type="ECO:0000259" key="9">
    <source>
        <dbReference type="PROSITE" id="PS50026"/>
    </source>
</evidence>
<evidence type="ECO:0000256" key="3">
    <source>
        <dbReference type="PROSITE-ProRule" id="PRU00076"/>
    </source>
</evidence>
<dbReference type="PROSITE" id="PS00010">
    <property type="entry name" value="ASX_HYDROXYL"/>
    <property type="match status" value="1"/>
</dbReference>
<feature type="domain" description="EGF-like" evidence="9">
    <location>
        <begin position="1625"/>
        <end position="1662"/>
    </location>
</feature>
<dbReference type="Gene3D" id="2.10.25.10">
    <property type="entry name" value="Laminin"/>
    <property type="match status" value="7"/>
</dbReference>
<feature type="repeat" description="WD" evidence="5">
    <location>
        <begin position="2375"/>
        <end position="2415"/>
    </location>
</feature>
<dbReference type="Gene3D" id="2.60.120.200">
    <property type="match status" value="6"/>
</dbReference>
<feature type="domain" description="EGF-like" evidence="9">
    <location>
        <begin position="1588"/>
        <end position="1623"/>
    </location>
</feature>
<dbReference type="InterPro" id="IPR051830">
    <property type="entry name" value="NOTCH_homolog"/>
</dbReference>
<keyword evidence="3" id="KW-0245">EGF-like domain</keyword>
<dbReference type="SMART" id="SM00181">
    <property type="entry name" value="EGF"/>
    <property type="match status" value="10"/>
</dbReference>
<feature type="signal peptide" evidence="7">
    <location>
        <begin position="1"/>
        <end position="16"/>
    </location>
</feature>
<feature type="domain" description="Laminin G" evidence="8">
    <location>
        <begin position="498"/>
        <end position="674"/>
    </location>
</feature>
<dbReference type="GO" id="GO:0030154">
    <property type="term" value="P:cell differentiation"/>
    <property type="evidence" value="ECO:0007669"/>
    <property type="project" value="UniProtKB-KW"/>
</dbReference>
<feature type="chain" id="PRO_5032933046" evidence="7">
    <location>
        <begin position="17"/>
        <end position="2456"/>
    </location>
</feature>
<dbReference type="InterPro" id="IPR011047">
    <property type="entry name" value="Quinoprotein_ADH-like_sf"/>
</dbReference>
<name>A0A814XGI4_9BILA</name>
<feature type="disulfide bond" evidence="3">
    <location>
        <begin position="1613"/>
        <end position="1622"/>
    </location>
</feature>
<accession>A0A814XGI4</accession>
<dbReference type="PROSITE" id="PS50025">
    <property type="entry name" value="LAM_G_DOMAIN"/>
    <property type="match status" value="4"/>
</dbReference>
<evidence type="ECO:0000256" key="4">
    <source>
        <dbReference type="PROSITE-ProRule" id="PRU00122"/>
    </source>
</evidence>
<evidence type="ECO:0000256" key="7">
    <source>
        <dbReference type="SAM" id="SignalP"/>
    </source>
</evidence>
<feature type="disulfide bond" evidence="3">
    <location>
        <begin position="1555"/>
        <end position="1565"/>
    </location>
</feature>
<feature type="domain" description="EGF-like" evidence="9">
    <location>
        <begin position="1513"/>
        <end position="1549"/>
    </location>
</feature>
<dbReference type="EMBL" id="CAJNOL010000841">
    <property type="protein sequence ID" value="CAF1216215.1"/>
    <property type="molecule type" value="Genomic_DNA"/>
</dbReference>
<keyword evidence="2 3" id="KW-1015">Disulfide bond</keyword>
<dbReference type="SMART" id="SM00179">
    <property type="entry name" value="EGF_CA"/>
    <property type="match status" value="5"/>
</dbReference>
<dbReference type="CDD" id="cd00054">
    <property type="entry name" value="EGF_CA"/>
    <property type="match status" value="3"/>
</dbReference>
<proteinExistence type="predicted"/>
<organism evidence="10 11">
    <name type="scientific">Rotaria sordida</name>
    <dbReference type="NCBI Taxonomy" id="392033"/>
    <lineage>
        <taxon>Eukaryota</taxon>
        <taxon>Metazoa</taxon>
        <taxon>Spiralia</taxon>
        <taxon>Gnathifera</taxon>
        <taxon>Rotifera</taxon>
        <taxon>Eurotatoria</taxon>
        <taxon>Bdelloidea</taxon>
        <taxon>Philodinida</taxon>
        <taxon>Philodinidae</taxon>
        <taxon>Rotaria</taxon>
    </lineage>
</organism>
<comment type="caution">
    <text evidence="3">Lacks conserved residue(s) required for the propagation of feature annotation.</text>
</comment>
<dbReference type="Gene3D" id="2.130.10.10">
    <property type="entry name" value="YVTN repeat-like/Quinoprotein amine dehydrogenase"/>
    <property type="match status" value="2"/>
</dbReference>
<evidence type="ECO:0000256" key="5">
    <source>
        <dbReference type="PROSITE-ProRule" id="PRU00221"/>
    </source>
</evidence>
<feature type="disulfide bond" evidence="3">
    <location>
        <begin position="1668"/>
        <end position="1678"/>
    </location>
</feature>
<sequence length="2456" mass="276000">MFIWYILLLIISYVYSIEFNLNEINNKNKNNQFVIYPSLYLCNNGSFSFEFRTKTKNGLLFYTYDNNYYNDDSILISIYNGKLIVEQKFGKNKSYEKFEQIINDNKWYKIVFKKRSSLIIEILLYTVALRNVENRIIKTKILNYVPFTTLNISSSVYIGGLPLNIFNKKYNSNDFLFSSYQGYIRNLRYGLCGCPERIQYPIFSSLSNNYQSEVCEQQISLCSSSSCECLNVDEEPRYQCDCSNKTCSILTMMNNNLIQYKIDFTSVEYISKSDAISFTYGTYPNIFNVIKKNVKTNSNENNLITFSPIHNQDDNCMWNLNICSTDLILTFIFSIEHFNNSQTIFTQYLKNDASIHINFIVLNSSSSNLHFDLWLPFNRGILRTQLTEFPYQIPLFINLVYRSPLSLSVFLFGQLIDYTTSSIYIQSNKPSSLSSSSFNTYVDFHSISWSYQKQPFECCAYMHNDERFKRDTTNLDLCQCGTLTEASLNNNRLIPKTISEYPSPLNVRTKYTTDEEDYTLSESIAFSILTNQQISQATTILAGFAYDNIYYVFDIEDGKPKIIFSQDDLPDVILTTKPNNQIIINDGKWHKLTIQRLERKLHFDLDNIEQSDVQLPDGWQTKTNIFIGAELTPVPNGDFNGKIGDIQITNSGQLINLREEDLTDENDENSKDLTTPIISSLSSSSSSNDKIFVVVDMKSSEISQTIGFLPNDNSEIILPSSINTAFNTLIFSFRTRSNVSTLIQFEQISLNIDVEGYLALVLRDKQAQRILSNDEQKPINDGNLYTVYLQRTDKNLEAWIIKNKNFKPNKISIELSTSKLIIDNFIFGPRSQFIGCLQNITYNDQLLIFKQLSLNRQQCPSSSIALKSIEILSLNNIYIDQIISFKEYDRPLIINLDNSEDFHIFSFSFYTQDLNSIICSLADKTYENFITLSIYNERLLLTYDDKQRKRMKILINNSILINDGREHKLILKILNKDDFIFEIDGNINMKKFHTNLRINTIYIGQLDSYIKEKFSDLDGDNFIGCIKDILLNERSIIKLDHIHHIGRLTNICQLSKRGRKNVVSYVSPDVSFSMRDRRDIIELQVQSNDEFRYCQMPIKTLSTNGVITSMYSNDDQRGLILCLKDGKLQLKYYSPYNKTSQILYNDNQTINDGKQHRILVTRQIPDTYSHDNIYVQIDKRTTPVSIPERSPMFFDVVTIGGPYRLMPDTLNQPFVGCFANVTYNRHPLLPEGVLKADRYDCFYQQGMMCDRQIPCHQNIRPLPFCGQTDCSMVCAPTSIDMGNTGLVRYLTQIGPGQNEQLDLTFFTTSANSTLYISRDGPIQVSIVLQNYYPRLIIQNGPAIYTYDFPSRVRGDQWHTLHCQKTSNTLDLTFDYETRRYTNITGYFSLFGDRKIHICGTNFYGYVQDIILVSDNHRENLIQNCIHNPSLVDYDPSVGWNNRAAIPEPAPSPPSQYDGRSVGAVPCYLGCWTPCERINCLNGGYCIQPATTTALAYCQCPAQYTGYRCEQPLSTDPCVNYQCNHGTCQKDRTNQPYCSCYEGYGGSRCETQIDPCARVNCNHGRCEIDRNVAVCRCFQGYTGHDCLTSADACARVSCNHGTCINEGTSYRCECHRGYEGTACDRQIDPCSNFVCYNGGVCHIQQDNQPMCRCTQGYRGPNCYESDDVCDNVNCNYGQCSVNPNDGTAYCVCLPEYTGVMCLEEIRVEVHIDPCLRYDCSGGTCTNDRGVARCICPIGRVGSHCQEDICTMYPCVNSGQCIPEGNSRRCICSPPYYGDDCREVHRPNPCDNVHCVYGYCREGICECHSSYTGPRCDTPPDLCTGINCYHGTCYEGRCSCAEGYTGYYCDTPISTAPVVPIVAAVTTVRLPVIAQPGAVIGAKKGQLIDYGRVLGGRAGPIGWILAIVSGLLLIPLALAFAARKCTQGACLPGGARAGYVPVLTGTSGVTQTENALYAGPDSRGTRDLQLVDQRGDNLAATSGAAAASSGGTETTRIEQTREIVREYGGMDTTGGVFSNYPTMSSRYGDFARDGHHQQSSSAYSQQHVIETDYHAPPVGDFGYGRGGVAMDGYRDTFDSWEAAGGGGYSMNAMFADGGLQTDYELSNINSISMTPNGKYAIVGQSQGPPQIWDAVNGQLVSSMQGTSINCSKVALACSGTLLVGLASDGIDTQPCVLQIWDVNTGKPVQLTHQIKCATFTLSNNSNNLIMAGNQKYGRGISVGILDLNNSELTKEIKSDTNQSYGGTPSFITLTPDERYAIVGCPLGPTTTNYVVFDLTTQQELVQPPTITLESDPKCTIVLNNEQILTGTKTGQLVLWDIPTCQRLHTLNDSGQNAHRDRITDLKLSPDRTCLVSTSADGTGKVWDTNSKELIAKLIGHKREINCSCISTNQLVATGSKDHNICLWRLQTGQLASTMPIGMTPIDIHMAAHNRTIVAIGDKDGERQLLMLRVISVQR</sequence>
<dbReference type="InterPro" id="IPR000152">
    <property type="entry name" value="EGF-type_Asp/Asn_hydroxyl_site"/>
</dbReference>
<reference evidence="10" key="1">
    <citation type="submission" date="2021-02" db="EMBL/GenBank/DDBJ databases">
        <authorList>
            <person name="Nowell W R."/>
        </authorList>
    </citation>
    <scope>NUCLEOTIDE SEQUENCE</scope>
</reference>
<dbReference type="SUPFAM" id="SSF57196">
    <property type="entry name" value="EGF/Laminin"/>
    <property type="match status" value="6"/>
</dbReference>